<sequence length="1851" mass="210109">MKNLAVALKISKQRPSSDAEERVKLKDAEDVVHYGSTMSLQRRLSDQTLYLLSGGDAAESAMFADEPFAMDTAPYSITTPVVITRPKLRQDITATSALKAQDFQVCVTIIEGRHLAGLNMDPVICVQVGDQKKYTSVKESTNCPYYNEYFVFDFHMAPSMLFDKIVTLTALHNRNIIRSGKVIGTFKLDVGTVFNQPEHQFYHKWAVLTDPDDMTAGPKGYIKCDISVVGKGDTIKPAPKKETDDDDIEGNLLLPDGVPAERQHARFIVRVYRADGLPRVNSGLVANVKRAFSGETRELIDPYVQVSFAGLTGRTTVKKSCCSPAWNEQLVFTEMFPPLCQRIKIQLRDNDAVNDTVVATHFLEMSKIANEGDKGFLPTFGPSFIYLYGSTREKSLFEEHAPLNDGLGEGVMYRGRLLIAVRTEIFDALDMTQSSASYAKNENFLLFGAILEASMIDKKVGEKPIYFELSIGNNGNTLDGASKWKDDSLDSASGGGGCDERTALLESVVVEPVISHSTSHPVKPVTSDRYYYHLPYGDNKPCLWVKSTWQDYRRRLYNSNMILRVKEKLEAGLADIQEMIRLEKSHTDRRLRGVLEELYTGAERYLNQAKSQGPTGKTKLDKERLRHCQREMDHVRNMARTMKALVTKNSFKEKLRSTYSLLQKMADLVDDPQHSLPDVFVWMISGGKRVAYHRIPARDLIYSIIEEETGKFCGKVQTLFLKPGKKVSQSARWMVQAKLRMHLWLGTTKNKHCVLKGLPEGYVKDVEDIDKGPPSQLHYTEKSTFELRAHMYQARSLIGSDSSGLSDPFARVVFGDQSQTTMVIDETLSPTWDEMLLFPSVTVYGRKEDIKEDPPVVVIEIFDQDKVGKSEFIGRTIARPHVKFEDDISCQPPSLEWHDLYRGTEPAGELLATFELLRFSPQEEKCDMPELPMPKENVFRSGERGPVYPVPKGIRPTLSTYRIEVLFWGLRELKRVHLMSVDHPRVDVECGGHVLQSSVILNCKKNPNFSTPVKFLDVALPDQETYCPPLTIRVIDCRSFGRFTLVGTHVVNSLHKFLFRPQSRSSRDHRNRSSSQTSSSLHIDEGALVDLEADSNILSAKETLITLDYGFKSKKEMKSEANKRKKKMATEDPGHDEENRDWWSRYFASVEQAAKDSSEHNGIPGNNLRPGDDNYEMSSDGESQLSAKDMRKMEKELERLELSHHKDGTEKKKKTFKGASSAVRFAQRLSPKTQRGRISQDGLIKIYPTELENVPEFNGFREWLHTFELYRGKRSGDDLDDQNRVVGPFQGIVYSQCSSSVEDDRSTCIRTRLTMHVGSLQVYRFPLPKDIQEYTITGADPTYGLFQGLPSNDPIHVLIRVYVVKATDLHPADMNGKADPYIVINLGSKRNSDKENYVSKQLNPVFGKCFEMEATFPQDSLLNVQIYDWDLLGSDDLIGETKIDLENRFYSRHRATCGIPRRYETYGPNQWRDPLRPSQVLAKLCRDTKLDGPHFSPNRVKVGTKTFVFRSDFEDEGGKLTDEHQSLAVLNRWEEVPKVGCPLVPEHVETRALYHPDKPGIEQGKLEMWVDMFPMDMPLPGPAVDISPRKPKSYELRIIIWNTDDVVLEDDAFFTGEKMSDIYVKGWLKGQEDTQCTDIHYRSLTGEGNFNWRFVFPFDYLPAEEKIVISRKESLFSWDETECKIPARLELQVWDADHFSADDFLGAITLDLNRFPRGAKSSKLCSLNMLKADANFLLAASSQLILGSNVQFLRFTAQGKVEAELHLLTREEAERNPAGLGRNEPDPLDKPNRPDSSFIWFLNPLKSIRYIVWHQYKWVIIKAIIAILLILLLALFFYSVPGYTVKRILGA</sequence>
<dbReference type="EMBL" id="CM023489">
    <property type="protein sequence ID" value="KAH6923251.1"/>
    <property type="molecule type" value="Genomic_DNA"/>
</dbReference>
<dbReference type="Proteomes" id="UP000821845">
    <property type="component" value="Chromosome 9"/>
</dbReference>
<reference evidence="1" key="1">
    <citation type="submission" date="2020-05" db="EMBL/GenBank/DDBJ databases">
        <title>Large-scale comparative analyses of tick genomes elucidate their genetic diversity and vector capacities.</title>
        <authorList>
            <person name="Jia N."/>
            <person name="Wang J."/>
            <person name="Shi W."/>
            <person name="Du L."/>
            <person name="Sun Y."/>
            <person name="Zhan W."/>
            <person name="Jiang J."/>
            <person name="Wang Q."/>
            <person name="Zhang B."/>
            <person name="Ji P."/>
            <person name="Sakyi L.B."/>
            <person name="Cui X."/>
            <person name="Yuan T."/>
            <person name="Jiang B."/>
            <person name="Yang W."/>
            <person name="Lam T.T.-Y."/>
            <person name="Chang Q."/>
            <person name="Ding S."/>
            <person name="Wang X."/>
            <person name="Zhu J."/>
            <person name="Ruan X."/>
            <person name="Zhao L."/>
            <person name="Wei J."/>
            <person name="Que T."/>
            <person name="Du C."/>
            <person name="Cheng J."/>
            <person name="Dai P."/>
            <person name="Han X."/>
            <person name="Huang E."/>
            <person name="Gao Y."/>
            <person name="Liu J."/>
            <person name="Shao H."/>
            <person name="Ye R."/>
            <person name="Li L."/>
            <person name="Wei W."/>
            <person name="Wang X."/>
            <person name="Wang C."/>
            <person name="Yang T."/>
            <person name="Huo Q."/>
            <person name="Li W."/>
            <person name="Guo W."/>
            <person name="Chen H."/>
            <person name="Zhou L."/>
            <person name="Ni X."/>
            <person name="Tian J."/>
            <person name="Zhou Y."/>
            <person name="Sheng Y."/>
            <person name="Liu T."/>
            <person name="Pan Y."/>
            <person name="Xia L."/>
            <person name="Li J."/>
            <person name="Zhao F."/>
            <person name="Cao W."/>
        </authorList>
    </citation>
    <scope>NUCLEOTIDE SEQUENCE</scope>
    <source>
        <strain evidence="1">Hyas-2018</strain>
    </source>
</reference>
<keyword evidence="2" id="KW-1185">Reference proteome</keyword>
<accession>A0ACB7RKR3</accession>
<name>A0ACB7RKR3_HYAAI</name>
<organism evidence="1 2">
    <name type="scientific">Hyalomma asiaticum</name>
    <name type="common">Tick</name>
    <dbReference type="NCBI Taxonomy" id="266040"/>
    <lineage>
        <taxon>Eukaryota</taxon>
        <taxon>Metazoa</taxon>
        <taxon>Ecdysozoa</taxon>
        <taxon>Arthropoda</taxon>
        <taxon>Chelicerata</taxon>
        <taxon>Arachnida</taxon>
        <taxon>Acari</taxon>
        <taxon>Parasitiformes</taxon>
        <taxon>Ixodida</taxon>
        <taxon>Ixodoidea</taxon>
        <taxon>Ixodidae</taxon>
        <taxon>Hyalomminae</taxon>
        <taxon>Hyalomma</taxon>
    </lineage>
</organism>
<protein>
    <submittedName>
        <fullName evidence="1">Uncharacterized protein</fullName>
    </submittedName>
</protein>
<evidence type="ECO:0000313" key="2">
    <source>
        <dbReference type="Proteomes" id="UP000821845"/>
    </source>
</evidence>
<comment type="caution">
    <text evidence="1">The sequence shown here is derived from an EMBL/GenBank/DDBJ whole genome shotgun (WGS) entry which is preliminary data.</text>
</comment>
<gene>
    <name evidence="1" type="ORF">HPB50_025554</name>
</gene>
<evidence type="ECO:0000313" key="1">
    <source>
        <dbReference type="EMBL" id="KAH6923251.1"/>
    </source>
</evidence>
<proteinExistence type="predicted"/>